<evidence type="ECO:0000256" key="4">
    <source>
        <dbReference type="ARBA" id="ARBA00022643"/>
    </source>
</evidence>
<dbReference type="GO" id="GO:0016491">
    <property type="term" value="F:oxidoreductase activity"/>
    <property type="evidence" value="ECO:0007669"/>
    <property type="project" value="UniProtKB-KW"/>
</dbReference>
<gene>
    <name evidence="7" type="ORF">B4V02_18550</name>
</gene>
<feature type="domain" description="Nitroreductase" evidence="6">
    <location>
        <begin position="13"/>
        <end position="202"/>
    </location>
</feature>
<dbReference type="Pfam" id="PF00881">
    <property type="entry name" value="Nitroreductase"/>
    <property type="match status" value="1"/>
</dbReference>
<dbReference type="STRING" id="172713.GCA_001705305_03717"/>
<evidence type="ECO:0000313" key="8">
    <source>
        <dbReference type="Proteomes" id="UP000214666"/>
    </source>
</evidence>
<evidence type="ECO:0000259" key="6">
    <source>
        <dbReference type="Pfam" id="PF00881"/>
    </source>
</evidence>
<dbReference type="InterPro" id="IPR000415">
    <property type="entry name" value="Nitroreductase-like"/>
</dbReference>
<evidence type="ECO:0000256" key="1">
    <source>
        <dbReference type="ARBA" id="ARBA00001917"/>
    </source>
</evidence>
<dbReference type="KEGG" id="pkb:B4V02_18550"/>
<evidence type="ECO:0000313" key="7">
    <source>
        <dbReference type="EMBL" id="ASR48559.1"/>
    </source>
</evidence>
<dbReference type="Proteomes" id="UP000214666">
    <property type="component" value="Chromosome"/>
</dbReference>
<dbReference type="PANTHER" id="PTHR43673:SF2">
    <property type="entry name" value="NITROREDUCTASE"/>
    <property type="match status" value="1"/>
</dbReference>
<keyword evidence="4" id="KW-0288">FMN</keyword>
<dbReference type="EMBL" id="CP020028">
    <property type="protein sequence ID" value="ASR48559.1"/>
    <property type="molecule type" value="Genomic_DNA"/>
</dbReference>
<dbReference type="PANTHER" id="PTHR43673">
    <property type="entry name" value="NAD(P)H NITROREDUCTASE YDGI-RELATED"/>
    <property type="match status" value="1"/>
</dbReference>
<reference evidence="7 8" key="1">
    <citation type="submission" date="2017-03" db="EMBL/GenBank/DDBJ databases">
        <title>Complete genome sequence of Paenibacillus Kribbensis producing bioflocculants.</title>
        <authorList>
            <person name="Lee H.-G."/>
            <person name="Oh H.-M."/>
        </authorList>
    </citation>
    <scope>NUCLEOTIDE SEQUENCE [LARGE SCALE GENOMIC DNA]</scope>
    <source>
        <strain evidence="7 8">AM49</strain>
    </source>
</reference>
<dbReference type="SUPFAM" id="SSF55469">
    <property type="entry name" value="FMN-dependent nitroreductase-like"/>
    <property type="match status" value="1"/>
</dbReference>
<organism evidence="7 8">
    <name type="scientific">Paenibacillus kribbensis</name>
    <dbReference type="NCBI Taxonomy" id="172713"/>
    <lineage>
        <taxon>Bacteria</taxon>
        <taxon>Bacillati</taxon>
        <taxon>Bacillota</taxon>
        <taxon>Bacilli</taxon>
        <taxon>Bacillales</taxon>
        <taxon>Paenibacillaceae</taxon>
        <taxon>Paenibacillus</taxon>
    </lineage>
</organism>
<sequence length="227" mass="25763">MFGLVDYSFQEVIRSRQSIRQFLSTPVEDEVLREILEDAQYTPSNCNTQPWDVHIVSGAKKEELSRALIPAFEKGTFVSDFTFDMKEYYGRYSERQKEQAKTYYEAVGIAREDHEGRFKTVLRNFEFYGAPHVAFLFMPSFGDNVRVASDIGMYAQSFLLSLAARGISSIPQTVLGMNADAVRQVLGVSDDMKLLFGISFGYPDKEARANSFRIGRDPIESNVTFHG</sequence>
<dbReference type="InterPro" id="IPR029479">
    <property type="entry name" value="Nitroreductase"/>
</dbReference>
<comment type="cofactor">
    <cofactor evidence="1">
        <name>FMN</name>
        <dbReference type="ChEBI" id="CHEBI:58210"/>
    </cofactor>
</comment>
<evidence type="ECO:0000256" key="2">
    <source>
        <dbReference type="ARBA" id="ARBA00007118"/>
    </source>
</evidence>
<keyword evidence="5" id="KW-0560">Oxidoreductase</keyword>
<proteinExistence type="inferred from homology"/>
<name>A0A222WPX9_9BACL</name>
<dbReference type="AlphaFoldDB" id="A0A222WPX9"/>
<evidence type="ECO:0000256" key="3">
    <source>
        <dbReference type="ARBA" id="ARBA00022630"/>
    </source>
</evidence>
<dbReference type="Gene3D" id="3.40.109.10">
    <property type="entry name" value="NADH Oxidase"/>
    <property type="match status" value="1"/>
</dbReference>
<protein>
    <submittedName>
        <fullName evidence="7">Nitroreductase</fullName>
    </submittedName>
</protein>
<keyword evidence="3" id="KW-0285">Flavoprotein</keyword>
<comment type="similarity">
    <text evidence="2">Belongs to the nitroreductase family.</text>
</comment>
<dbReference type="CDD" id="cd02136">
    <property type="entry name" value="PnbA_NfnB-like"/>
    <property type="match status" value="1"/>
</dbReference>
<dbReference type="OrthoDB" id="9812105at2"/>
<evidence type="ECO:0000256" key="5">
    <source>
        <dbReference type="ARBA" id="ARBA00023002"/>
    </source>
</evidence>
<keyword evidence="8" id="KW-1185">Reference proteome</keyword>
<accession>A0A222WPX9</accession>